<gene>
    <name evidence="2" type="ORF">H9L42_04300</name>
</gene>
<keyword evidence="2" id="KW-0436">Ligase</keyword>
<feature type="domain" description="DNA/pantothenate metabolism flavoprotein C-terminal" evidence="1">
    <location>
        <begin position="2"/>
        <end position="225"/>
    </location>
</feature>
<dbReference type="SUPFAM" id="SSF102645">
    <property type="entry name" value="CoaB-like"/>
    <property type="match status" value="1"/>
</dbReference>
<comment type="caution">
    <text evidence="2">The sequence shown here is derived from an EMBL/GenBank/DDBJ whole genome shotgun (WGS) entry which is preliminary data.</text>
</comment>
<dbReference type="Proteomes" id="UP000602647">
    <property type="component" value="Unassembled WGS sequence"/>
</dbReference>
<evidence type="ECO:0000259" key="1">
    <source>
        <dbReference type="Pfam" id="PF04127"/>
    </source>
</evidence>
<evidence type="ECO:0000313" key="3">
    <source>
        <dbReference type="Proteomes" id="UP000602647"/>
    </source>
</evidence>
<dbReference type="RefSeq" id="WP_187302137.1">
    <property type="nucleotide sequence ID" value="NZ_JACRYT010000002.1"/>
</dbReference>
<reference evidence="2" key="1">
    <citation type="submission" date="2020-08" db="EMBL/GenBank/DDBJ databases">
        <title>Genome public.</title>
        <authorList>
            <person name="Liu C."/>
            <person name="Sun Q."/>
        </authorList>
    </citation>
    <scope>NUCLEOTIDE SEQUENCE</scope>
    <source>
        <strain evidence="2">BX12</strain>
    </source>
</reference>
<organism evidence="2 3">
    <name type="scientific">Zhenpiania hominis</name>
    <dbReference type="NCBI Taxonomy" id="2763644"/>
    <lineage>
        <taxon>Bacteria</taxon>
        <taxon>Bacillati</taxon>
        <taxon>Bacillota</taxon>
        <taxon>Clostridia</taxon>
        <taxon>Peptostreptococcales</taxon>
        <taxon>Anaerovoracaceae</taxon>
        <taxon>Zhenpiania</taxon>
    </lineage>
</organism>
<dbReference type="GO" id="GO:0016874">
    <property type="term" value="F:ligase activity"/>
    <property type="evidence" value="ECO:0007669"/>
    <property type="project" value="UniProtKB-KW"/>
</dbReference>
<dbReference type="AlphaFoldDB" id="A0A923NIG4"/>
<proteinExistence type="predicted"/>
<sequence>MKIILTAGGTSERIDDVRSITNTSTGRLGHAIGEQFLKACGEELETLYYLHGLRAVPVEGPNVTPVPIEGVRDLEAELKRILTEEKIDAVVHAMAVSDYMVKEVTTLEKIKSGDSSRLEGNKISSSIEDLTIIMQRSPKVISGIKKWSPDTVLVGFKLLSHVPHEELIQVGQALLQKNDCTFVLANDLAEIGGGRHRGYLIHRDGSYDTMETNEEIAEKIVQRVRQEGGKQ</sequence>
<dbReference type="InterPro" id="IPR007085">
    <property type="entry name" value="DNA/pantothenate-metab_flavo_C"/>
</dbReference>
<dbReference type="Gene3D" id="3.40.50.10300">
    <property type="entry name" value="CoaB-like"/>
    <property type="match status" value="1"/>
</dbReference>
<accession>A0A923NIG4</accession>
<dbReference type="GO" id="GO:0015937">
    <property type="term" value="P:coenzyme A biosynthetic process"/>
    <property type="evidence" value="ECO:0007669"/>
    <property type="project" value="UniProtKB-ARBA"/>
</dbReference>
<protein>
    <submittedName>
        <fullName evidence="2">Phosphopantothenate--cysteine ligase</fullName>
    </submittedName>
</protein>
<keyword evidence="3" id="KW-1185">Reference proteome</keyword>
<name>A0A923NIG4_9FIRM</name>
<dbReference type="InterPro" id="IPR035929">
    <property type="entry name" value="CoaB-like_sf"/>
</dbReference>
<evidence type="ECO:0000313" key="2">
    <source>
        <dbReference type="EMBL" id="MBC6679044.1"/>
    </source>
</evidence>
<dbReference type="EMBL" id="JACRYT010000002">
    <property type="protein sequence ID" value="MBC6679044.1"/>
    <property type="molecule type" value="Genomic_DNA"/>
</dbReference>
<dbReference type="Pfam" id="PF04127">
    <property type="entry name" value="DFP"/>
    <property type="match status" value="1"/>
</dbReference>